<evidence type="ECO:0000256" key="2">
    <source>
        <dbReference type="RuleBase" id="RU362097"/>
    </source>
</evidence>
<feature type="compositionally biased region" description="Low complexity" evidence="3">
    <location>
        <begin position="124"/>
        <end position="137"/>
    </location>
</feature>
<keyword evidence="2" id="KW-0449">Lipoprotein</keyword>
<comment type="similarity">
    <text evidence="1 2">Belongs to the outer membrane factor (OMF) (TC 1.B.17) family.</text>
</comment>
<dbReference type="Proteomes" id="UP001595462">
    <property type="component" value="Unassembled WGS sequence"/>
</dbReference>
<dbReference type="Pfam" id="PF02321">
    <property type="entry name" value="OEP"/>
    <property type="match status" value="2"/>
</dbReference>
<dbReference type="PROSITE" id="PS51257">
    <property type="entry name" value="PROKAR_LIPOPROTEIN"/>
    <property type="match status" value="1"/>
</dbReference>
<protein>
    <submittedName>
        <fullName evidence="4">Efflux transporter outer membrane subunit</fullName>
    </submittedName>
</protein>
<accession>A0ABV7EXA6</accession>
<name>A0ABV7EXA6_9GAMM</name>
<gene>
    <name evidence="4" type="ORF">ACFOSU_19895</name>
</gene>
<sequence length="509" mass="55209">MTHPRTAPRTAGNAFPTIALLTGIALLAGCATTPLPQLAEPAFQMPQRFASRGDAPLQQQWWMAFDDSGLDTLVQRALTSNFTLQSAYARVEQARATLASQGAQLFPSVDASLDQSATRQSDQGNSFTGSTTGNSFSLNQDSSKWSETRSLQFSASYELDLWGRVRNTRSAAAYDAQASAADLQAAAVSLAGDIASDWYQLQELRARVDLLNSQVDTNQDVLDLTTFSFNHGQAAAADVLRQRQAVESVRGQLEQTQASADVMKHALAVLVGEAPEHFVAPTGRLADLPPLPDTGVPVAALMRRPDVRQQFYALAAADRRVAVAVADRYPQLSLSATLSTSTDSAALFSNWITQLGANLTQPLFDGGARAAEVDRTRAVVDEEVADYQQALLDGLQETEDALTNEYRQKRYLVRLDKQLALSKETVDNLRLRYLRGATDYLDVLDALLTRQNLQVDKLTAQRQLLDYRINLYRALAGGVGDASIAGHDRPPLSAPDVPIQPASDSDNAS</sequence>
<dbReference type="InterPro" id="IPR003423">
    <property type="entry name" value="OMP_efflux"/>
</dbReference>
<evidence type="ECO:0000313" key="5">
    <source>
        <dbReference type="Proteomes" id="UP001595462"/>
    </source>
</evidence>
<dbReference type="InterPro" id="IPR010131">
    <property type="entry name" value="MdtP/NodT-like"/>
</dbReference>
<organism evidence="4 5">
    <name type="scientific">Salinisphaera aquimarina</name>
    <dbReference type="NCBI Taxonomy" id="2094031"/>
    <lineage>
        <taxon>Bacteria</taxon>
        <taxon>Pseudomonadati</taxon>
        <taxon>Pseudomonadota</taxon>
        <taxon>Gammaproteobacteria</taxon>
        <taxon>Salinisphaerales</taxon>
        <taxon>Salinisphaeraceae</taxon>
        <taxon>Salinisphaera</taxon>
    </lineage>
</organism>
<comment type="caution">
    <text evidence="4">The sequence shown here is derived from an EMBL/GenBank/DDBJ whole genome shotgun (WGS) entry which is preliminary data.</text>
</comment>
<feature type="region of interest" description="Disordered" evidence="3">
    <location>
        <begin position="114"/>
        <end position="141"/>
    </location>
</feature>
<reference evidence="5" key="1">
    <citation type="journal article" date="2019" name="Int. J. Syst. Evol. Microbiol.">
        <title>The Global Catalogue of Microorganisms (GCM) 10K type strain sequencing project: providing services to taxonomists for standard genome sequencing and annotation.</title>
        <authorList>
            <consortium name="The Broad Institute Genomics Platform"/>
            <consortium name="The Broad Institute Genome Sequencing Center for Infectious Disease"/>
            <person name="Wu L."/>
            <person name="Ma J."/>
        </authorList>
    </citation>
    <scope>NUCLEOTIDE SEQUENCE [LARGE SCALE GENOMIC DNA]</scope>
    <source>
        <strain evidence="5">KCTC 52640</strain>
    </source>
</reference>
<proteinExistence type="inferred from homology"/>
<dbReference type="NCBIfam" id="TIGR01845">
    <property type="entry name" value="outer_NodT"/>
    <property type="match status" value="1"/>
</dbReference>
<dbReference type="EMBL" id="JBHRSS010000010">
    <property type="protein sequence ID" value="MFC3106141.1"/>
    <property type="molecule type" value="Genomic_DNA"/>
</dbReference>
<evidence type="ECO:0000313" key="4">
    <source>
        <dbReference type="EMBL" id="MFC3106141.1"/>
    </source>
</evidence>
<dbReference type="RefSeq" id="WP_380691741.1">
    <property type="nucleotide sequence ID" value="NZ_JBHRSS010000010.1"/>
</dbReference>
<dbReference type="Gene3D" id="1.20.1600.10">
    <property type="entry name" value="Outer membrane efflux proteins (OEP)"/>
    <property type="match status" value="1"/>
</dbReference>
<keyword evidence="5" id="KW-1185">Reference proteome</keyword>
<comment type="subcellular location">
    <subcellularLocation>
        <location evidence="2">Cell outer membrane</location>
        <topology evidence="2">Lipid-anchor</topology>
    </subcellularLocation>
</comment>
<keyword evidence="2" id="KW-0564">Palmitate</keyword>
<feature type="compositionally biased region" description="Polar residues" evidence="3">
    <location>
        <begin position="114"/>
        <end position="123"/>
    </location>
</feature>
<evidence type="ECO:0000256" key="1">
    <source>
        <dbReference type="ARBA" id="ARBA00007613"/>
    </source>
</evidence>
<dbReference type="SUPFAM" id="SSF56954">
    <property type="entry name" value="Outer membrane efflux proteins (OEP)"/>
    <property type="match status" value="1"/>
</dbReference>
<dbReference type="PANTHER" id="PTHR30203">
    <property type="entry name" value="OUTER MEMBRANE CATION EFFLUX PROTEIN"/>
    <property type="match status" value="1"/>
</dbReference>
<dbReference type="PANTHER" id="PTHR30203:SF33">
    <property type="entry name" value="BLR4455 PROTEIN"/>
    <property type="match status" value="1"/>
</dbReference>
<keyword evidence="2" id="KW-1134">Transmembrane beta strand</keyword>
<keyword evidence="2" id="KW-0812">Transmembrane</keyword>
<dbReference type="Gene3D" id="2.20.200.10">
    <property type="entry name" value="Outer membrane efflux proteins (OEP)"/>
    <property type="match status" value="1"/>
</dbReference>
<feature type="region of interest" description="Disordered" evidence="3">
    <location>
        <begin position="486"/>
        <end position="509"/>
    </location>
</feature>
<evidence type="ECO:0000256" key="3">
    <source>
        <dbReference type="SAM" id="MobiDB-lite"/>
    </source>
</evidence>
<keyword evidence="2" id="KW-0472">Membrane</keyword>